<dbReference type="Gene3D" id="1.10.3210.10">
    <property type="entry name" value="Hypothetical protein af1432"/>
    <property type="match status" value="1"/>
</dbReference>
<evidence type="ECO:0000313" key="5">
    <source>
        <dbReference type="EMBL" id="RBP38272.1"/>
    </source>
</evidence>
<dbReference type="EMBL" id="QNRQ01000007">
    <property type="protein sequence ID" value="RBP38272.1"/>
    <property type="molecule type" value="Genomic_DNA"/>
</dbReference>
<dbReference type="GO" id="GO:0043709">
    <property type="term" value="P:cell adhesion involved in single-species biofilm formation"/>
    <property type="evidence" value="ECO:0007669"/>
    <property type="project" value="TreeGrafter"/>
</dbReference>
<dbReference type="PANTHER" id="PTHR45138">
    <property type="entry name" value="REGULATORY COMPONENTS OF SENSORY TRANSDUCTION SYSTEM"/>
    <property type="match status" value="1"/>
</dbReference>
<feature type="domain" description="HDOD" evidence="4">
    <location>
        <begin position="22"/>
        <end position="216"/>
    </location>
</feature>
<comment type="catalytic activity">
    <reaction evidence="2">
        <text>2 GTP = 3',3'-c-di-GMP + 2 diphosphate</text>
        <dbReference type="Rhea" id="RHEA:24898"/>
        <dbReference type="ChEBI" id="CHEBI:33019"/>
        <dbReference type="ChEBI" id="CHEBI:37565"/>
        <dbReference type="ChEBI" id="CHEBI:58805"/>
        <dbReference type="EC" id="2.7.7.65"/>
    </reaction>
</comment>
<evidence type="ECO:0000259" key="3">
    <source>
        <dbReference type="PROSITE" id="PS50887"/>
    </source>
</evidence>
<dbReference type="CDD" id="cd01949">
    <property type="entry name" value="GGDEF"/>
    <property type="match status" value="1"/>
</dbReference>
<dbReference type="SUPFAM" id="SSF109604">
    <property type="entry name" value="HD-domain/PDEase-like"/>
    <property type="match status" value="1"/>
</dbReference>
<protein>
    <recommendedName>
        <fullName evidence="1">diguanylate cyclase</fullName>
        <ecNumber evidence="1">2.7.7.65</ecNumber>
    </recommendedName>
</protein>
<evidence type="ECO:0000313" key="6">
    <source>
        <dbReference type="Proteomes" id="UP000253628"/>
    </source>
</evidence>
<name>A0A366H7U4_9BURK</name>
<dbReference type="NCBIfam" id="TIGR00254">
    <property type="entry name" value="GGDEF"/>
    <property type="match status" value="1"/>
</dbReference>
<dbReference type="PROSITE" id="PS51833">
    <property type="entry name" value="HDOD"/>
    <property type="match status" value="1"/>
</dbReference>
<dbReference type="InterPro" id="IPR043128">
    <property type="entry name" value="Rev_trsase/Diguanyl_cyclase"/>
</dbReference>
<dbReference type="Pfam" id="PF08668">
    <property type="entry name" value="HDOD"/>
    <property type="match status" value="1"/>
</dbReference>
<proteinExistence type="predicted"/>
<keyword evidence="6" id="KW-1185">Reference proteome</keyword>
<sequence>MASMQKLDESQIIAQLKYCKRLPTLPAVALQLVELAEDSSAALDEFAKVIAFDPALVGKLMRTANSSFYGLRRKVSSLSEAIGFMGLNATISLSLSFSLRGLSCGQGDGDLDDTNYWSRSLLTALAARTIAIELRELQPEDFLLAGLMQDIGVLAMAAMLGNPYVTLYKNSPDHASLLEYEAARYGFDHVRAGEQLLKHWRLPAHIHESVWRSHAPADCAQDRRTEDCSDGIGRLSACVATAACIADAWIEGASADALNAAFRTAQSFLDINAEQYQNIIASMRDEMPAMEALFESELVDPAVLQSIGDSALELLTVRNLHLLQASAVADGHIQALEQRIATLEMQTQRDSLTGLYNRDYLERKLAQEFDLALHSQSPFSVVFIDIDLFKSFNDSFGHAVGDQVLATVAHRILTISRQTDTVARYGGEEFVVLLPHTDVDAARAIVEQMLKSVRETPYLIRGDARAHITFSAGIAALLPGRTAFSTPAALIDAADSALYKTKGAGRGHITVHDSGLA</sequence>
<comment type="caution">
    <text evidence="5">The sequence shown here is derived from an EMBL/GenBank/DDBJ whole genome shotgun (WGS) entry which is preliminary data.</text>
</comment>
<dbReference type="GO" id="GO:0052621">
    <property type="term" value="F:diguanylate cyclase activity"/>
    <property type="evidence" value="ECO:0007669"/>
    <property type="project" value="UniProtKB-EC"/>
</dbReference>
<dbReference type="GO" id="GO:0005886">
    <property type="term" value="C:plasma membrane"/>
    <property type="evidence" value="ECO:0007669"/>
    <property type="project" value="TreeGrafter"/>
</dbReference>
<accession>A0A366H7U4</accession>
<dbReference type="InterPro" id="IPR000160">
    <property type="entry name" value="GGDEF_dom"/>
</dbReference>
<dbReference type="Pfam" id="PF00990">
    <property type="entry name" value="GGDEF"/>
    <property type="match status" value="1"/>
</dbReference>
<feature type="domain" description="GGDEF" evidence="3">
    <location>
        <begin position="377"/>
        <end position="514"/>
    </location>
</feature>
<dbReference type="PANTHER" id="PTHR45138:SF9">
    <property type="entry name" value="DIGUANYLATE CYCLASE DGCM-RELATED"/>
    <property type="match status" value="1"/>
</dbReference>
<dbReference type="SMART" id="SM00267">
    <property type="entry name" value="GGDEF"/>
    <property type="match status" value="1"/>
</dbReference>
<organism evidence="5 6">
    <name type="scientific">Eoetvoesiella caeni</name>
    <dbReference type="NCBI Taxonomy" id="645616"/>
    <lineage>
        <taxon>Bacteria</taxon>
        <taxon>Pseudomonadati</taxon>
        <taxon>Pseudomonadota</taxon>
        <taxon>Betaproteobacteria</taxon>
        <taxon>Burkholderiales</taxon>
        <taxon>Alcaligenaceae</taxon>
        <taxon>Eoetvoesiella</taxon>
    </lineage>
</organism>
<dbReference type="FunFam" id="3.30.70.270:FF:000001">
    <property type="entry name" value="Diguanylate cyclase domain protein"/>
    <property type="match status" value="1"/>
</dbReference>
<gene>
    <name evidence="5" type="ORF">DFR37_10736</name>
</gene>
<dbReference type="AlphaFoldDB" id="A0A366H7U4"/>
<dbReference type="GO" id="GO:1902201">
    <property type="term" value="P:negative regulation of bacterial-type flagellum-dependent cell motility"/>
    <property type="evidence" value="ECO:0007669"/>
    <property type="project" value="TreeGrafter"/>
</dbReference>
<dbReference type="Gene3D" id="3.30.70.270">
    <property type="match status" value="1"/>
</dbReference>
<dbReference type="InterPro" id="IPR050469">
    <property type="entry name" value="Diguanylate_Cyclase"/>
</dbReference>
<dbReference type="EC" id="2.7.7.65" evidence="1"/>
<dbReference type="InterPro" id="IPR029787">
    <property type="entry name" value="Nucleotide_cyclase"/>
</dbReference>
<evidence type="ECO:0000256" key="1">
    <source>
        <dbReference type="ARBA" id="ARBA00012528"/>
    </source>
</evidence>
<reference evidence="5 6" key="1">
    <citation type="submission" date="2018-06" db="EMBL/GenBank/DDBJ databases">
        <title>Genomic Encyclopedia of Type Strains, Phase IV (KMG-IV): sequencing the most valuable type-strain genomes for metagenomic binning, comparative biology and taxonomic classification.</title>
        <authorList>
            <person name="Goeker M."/>
        </authorList>
    </citation>
    <scope>NUCLEOTIDE SEQUENCE [LARGE SCALE GENOMIC DNA]</scope>
    <source>
        <strain evidence="5 6">DSM 25520</strain>
    </source>
</reference>
<evidence type="ECO:0000256" key="2">
    <source>
        <dbReference type="ARBA" id="ARBA00034247"/>
    </source>
</evidence>
<dbReference type="Proteomes" id="UP000253628">
    <property type="component" value="Unassembled WGS sequence"/>
</dbReference>
<dbReference type="InterPro" id="IPR013976">
    <property type="entry name" value="HDOD"/>
</dbReference>
<dbReference type="PROSITE" id="PS50887">
    <property type="entry name" value="GGDEF"/>
    <property type="match status" value="1"/>
</dbReference>
<dbReference type="SUPFAM" id="SSF55073">
    <property type="entry name" value="Nucleotide cyclase"/>
    <property type="match status" value="1"/>
</dbReference>
<evidence type="ECO:0000259" key="4">
    <source>
        <dbReference type="PROSITE" id="PS51833"/>
    </source>
</evidence>